<dbReference type="Gene3D" id="1.20.1530.20">
    <property type="match status" value="1"/>
</dbReference>
<feature type="transmembrane region" description="Helical" evidence="8">
    <location>
        <begin position="60"/>
        <end position="82"/>
    </location>
</feature>
<dbReference type="GO" id="GO:0055085">
    <property type="term" value="P:transmembrane transport"/>
    <property type="evidence" value="ECO:0007669"/>
    <property type="project" value="InterPro"/>
</dbReference>
<dbReference type="Pfam" id="PF03547">
    <property type="entry name" value="Mem_trans"/>
    <property type="match status" value="2"/>
</dbReference>
<organism evidence="9 10">
    <name type="scientific">Thermocatellispora tengchongensis</name>
    <dbReference type="NCBI Taxonomy" id="1073253"/>
    <lineage>
        <taxon>Bacteria</taxon>
        <taxon>Bacillati</taxon>
        <taxon>Actinomycetota</taxon>
        <taxon>Actinomycetes</taxon>
        <taxon>Streptosporangiales</taxon>
        <taxon>Streptosporangiaceae</taxon>
        <taxon>Thermocatellispora</taxon>
    </lineage>
</organism>
<feature type="transmembrane region" description="Helical" evidence="8">
    <location>
        <begin position="94"/>
        <end position="117"/>
    </location>
</feature>
<accession>A0A840NV06</accession>
<keyword evidence="10" id="KW-1185">Reference proteome</keyword>
<gene>
    <name evidence="9" type="ORF">HNP84_000327</name>
</gene>
<keyword evidence="4" id="KW-1003">Cell membrane</keyword>
<feature type="transmembrane region" description="Helical" evidence="8">
    <location>
        <begin position="156"/>
        <end position="176"/>
    </location>
</feature>
<evidence type="ECO:0000256" key="6">
    <source>
        <dbReference type="ARBA" id="ARBA00022989"/>
    </source>
</evidence>
<evidence type="ECO:0000256" key="2">
    <source>
        <dbReference type="ARBA" id="ARBA00010145"/>
    </source>
</evidence>
<reference evidence="9 10" key="1">
    <citation type="submission" date="2020-08" db="EMBL/GenBank/DDBJ databases">
        <title>Genomic Encyclopedia of Type Strains, Phase IV (KMG-IV): sequencing the most valuable type-strain genomes for metagenomic binning, comparative biology and taxonomic classification.</title>
        <authorList>
            <person name="Goeker M."/>
        </authorList>
    </citation>
    <scope>NUCLEOTIDE SEQUENCE [LARGE SCALE GENOMIC DNA]</scope>
    <source>
        <strain evidence="9 10">DSM 45615</strain>
    </source>
</reference>
<evidence type="ECO:0008006" key="11">
    <source>
        <dbReference type="Google" id="ProtNLM"/>
    </source>
</evidence>
<comment type="caution">
    <text evidence="9">The sequence shown here is derived from an EMBL/GenBank/DDBJ whole genome shotgun (WGS) entry which is preliminary data.</text>
</comment>
<dbReference type="PANTHER" id="PTHR36838:SF3">
    <property type="entry name" value="TRANSPORTER AUXIN EFFLUX CARRIER EC FAMILY"/>
    <property type="match status" value="1"/>
</dbReference>
<feature type="transmembrane region" description="Helical" evidence="8">
    <location>
        <begin position="282"/>
        <end position="301"/>
    </location>
</feature>
<feature type="transmembrane region" description="Helical" evidence="8">
    <location>
        <begin position="219"/>
        <end position="237"/>
    </location>
</feature>
<dbReference type="RefSeq" id="WP_185047499.1">
    <property type="nucleotide sequence ID" value="NZ_BAABIX010000006.1"/>
</dbReference>
<evidence type="ECO:0000256" key="7">
    <source>
        <dbReference type="ARBA" id="ARBA00023136"/>
    </source>
</evidence>
<feature type="transmembrane region" description="Helical" evidence="8">
    <location>
        <begin position="123"/>
        <end position="144"/>
    </location>
</feature>
<dbReference type="GO" id="GO:0005886">
    <property type="term" value="C:plasma membrane"/>
    <property type="evidence" value="ECO:0007669"/>
    <property type="project" value="UniProtKB-SubCell"/>
</dbReference>
<evidence type="ECO:0000256" key="5">
    <source>
        <dbReference type="ARBA" id="ARBA00022692"/>
    </source>
</evidence>
<dbReference type="AlphaFoldDB" id="A0A840NV06"/>
<name>A0A840NV06_9ACTN</name>
<comment type="similarity">
    <text evidence="2">Belongs to the auxin efflux carrier (TC 2.A.69) family.</text>
</comment>
<dbReference type="PANTHER" id="PTHR36838">
    <property type="entry name" value="AUXIN EFFLUX CARRIER FAMILY PROTEIN"/>
    <property type="match status" value="1"/>
</dbReference>
<evidence type="ECO:0000256" key="3">
    <source>
        <dbReference type="ARBA" id="ARBA00022448"/>
    </source>
</evidence>
<dbReference type="InterPro" id="IPR038770">
    <property type="entry name" value="Na+/solute_symporter_sf"/>
</dbReference>
<dbReference type="InterPro" id="IPR004776">
    <property type="entry name" value="Mem_transp_PIN-like"/>
</dbReference>
<keyword evidence="5 8" id="KW-0812">Transmembrane</keyword>
<dbReference type="EMBL" id="JACHGN010000001">
    <property type="protein sequence ID" value="MBB5130639.1"/>
    <property type="molecule type" value="Genomic_DNA"/>
</dbReference>
<evidence type="ECO:0000313" key="9">
    <source>
        <dbReference type="EMBL" id="MBB5130639.1"/>
    </source>
</evidence>
<feature type="transmembrane region" description="Helical" evidence="8">
    <location>
        <begin position="188"/>
        <end position="207"/>
    </location>
</feature>
<keyword evidence="7 8" id="KW-0472">Membrane</keyword>
<proteinExistence type="inferred from homology"/>
<evidence type="ECO:0000256" key="1">
    <source>
        <dbReference type="ARBA" id="ARBA00004651"/>
    </source>
</evidence>
<comment type="subcellular location">
    <subcellularLocation>
        <location evidence="1">Cell membrane</location>
        <topology evidence="1">Multi-pass membrane protein</topology>
    </subcellularLocation>
</comment>
<sequence length="302" mass="31309">MSGILVALAALVAVAVLGYVVGRIGVLRPQDEVVLSRVAFYVATPALMFRTISTADLGSIFSPILLTSVAGLVVVQAVFVLVARRFWHRPRGEVVLGALATSYVNAGNLGIPVGVYVLGDGALIAPILLFQLLVLAPTAFVLLDRGSTGWAVLRRPLRNPLTVASLLGLAFALTGVRLPEPVTRPIDLVGAAAVPLALLAYGLSLSGTTRVSGDAETRSVVLVVVLKCFAHPALAYLTGRYALGIDGTMLLAATLFAALPSAQNLYVFAVTYGTAKGLTRSAVLISTLVSIPVMAIVSGLLA</sequence>
<feature type="transmembrane region" description="Helical" evidence="8">
    <location>
        <begin position="249"/>
        <end position="270"/>
    </location>
</feature>
<evidence type="ECO:0000256" key="4">
    <source>
        <dbReference type="ARBA" id="ARBA00022475"/>
    </source>
</evidence>
<keyword evidence="3" id="KW-0813">Transport</keyword>
<dbReference type="Proteomes" id="UP000578449">
    <property type="component" value="Unassembled WGS sequence"/>
</dbReference>
<protein>
    <recommendedName>
        <fullName evidence="11">AEC family transporter</fullName>
    </recommendedName>
</protein>
<evidence type="ECO:0000313" key="10">
    <source>
        <dbReference type="Proteomes" id="UP000578449"/>
    </source>
</evidence>
<keyword evidence="6 8" id="KW-1133">Transmembrane helix</keyword>
<evidence type="ECO:0000256" key="8">
    <source>
        <dbReference type="SAM" id="Phobius"/>
    </source>
</evidence>